<dbReference type="Pfam" id="PF00873">
    <property type="entry name" value="ACR_tran"/>
    <property type="match status" value="1"/>
</dbReference>
<feature type="transmembrane region" description="Helical" evidence="1">
    <location>
        <begin position="914"/>
        <end position="939"/>
    </location>
</feature>
<proteinExistence type="predicted"/>
<dbReference type="GO" id="GO:0005886">
    <property type="term" value="C:plasma membrane"/>
    <property type="evidence" value="ECO:0007669"/>
    <property type="project" value="TreeGrafter"/>
</dbReference>
<dbReference type="Gene3D" id="3.30.2090.10">
    <property type="entry name" value="Multidrug efflux transporter AcrB TolC docking domain, DN and DC subdomains"/>
    <property type="match status" value="2"/>
</dbReference>
<keyword evidence="1" id="KW-0812">Transmembrane</keyword>
<feature type="transmembrane region" description="Helical" evidence="1">
    <location>
        <begin position="429"/>
        <end position="449"/>
    </location>
</feature>
<dbReference type="Gene3D" id="3.30.70.1320">
    <property type="entry name" value="Multidrug efflux transporter AcrB pore domain like"/>
    <property type="match status" value="1"/>
</dbReference>
<feature type="transmembrane region" description="Helical" evidence="1">
    <location>
        <begin position="522"/>
        <end position="547"/>
    </location>
</feature>
<dbReference type="GO" id="GO:0042910">
    <property type="term" value="F:xenobiotic transmembrane transporter activity"/>
    <property type="evidence" value="ECO:0007669"/>
    <property type="project" value="TreeGrafter"/>
</dbReference>
<dbReference type="PANTHER" id="PTHR32063:SF33">
    <property type="entry name" value="RND SUPERFAMILY EFFLUX PUMP PERMEASE COMPONENT"/>
    <property type="match status" value="1"/>
</dbReference>
<dbReference type="Gene3D" id="3.30.70.1440">
    <property type="entry name" value="Multidrug efflux transporter AcrB pore domain"/>
    <property type="match status" value="1"/>
</dbReference>
<dbReference type="InterPro" id="IPR027463">
    <property type="entry name" value="AcrB_DN_DC_subdom"/>
</dbReference>
<dbReference type="PRINTS" id="PR00702">
    <property type="entry name" value="ACRIFLAVINRP"/>
</dbReference>
<feature type="transmembrane region" description="Helical" evidence="1">
    <location>
        <begin position="12"/>
        <end position="33"/>
    </location>
</feature>
<dbReference type="PANTHER" id="PTHR32063">
    <property type="match status" value="1"/>
</dbReference>
<gene>
    <name evidence="2" type="ORF">COV72_00910</name>
</gene>
<keyword evidence="1" id="KW-1133">Transmembrane helix</keyword>
<evidence type="ECO:0000313" key="3">
    <source>
        <dbReference type="Proteomes" id="UP000229641"/>
    </source>
</evidence>
<dbReference type="Gene3D" id="1.20.1640.10">
    <property type="entry name" value="Multidrug efflux transporter AcrB transmembrane domain"/>
    <property type="match status" value="2"/>
</dbReference>
<protein>
    <submittedName>
        <fullName evidence="2">MFS transporter</fullName>
    </submittedName>
</protein>
<feature type="transmembrane region" description="Helical" evidence="1">
    <location>
        <begin position="859"/>
        <end position="877"/>
    </location>
</feature>
<dbReference type="Gene3D" id="3.30.70.1430">
    <property type="entry name" value="Multidrug efflux transporter AcrB pore domain"/>
    <property type="match status" value="2"/>
</dbReference>
<sequence>MKNIAEFSVKHSLFVNLLSVFLVLAGLVSLLQLRREAFPEVSFDKVTVTTIYKGATPEEVERLVTTPLEKELKEVDDIDEMDSSSREGLSTIVLTMSPDARDKRKIVDDIQTAIDKAVDLPKDTEKPLVTEIVSKNIPVIIVSLSGNIKESELQQYAQELEDRFLDINGVALVRRRGFREREIWIEADLDKMRDLHVSFAEMRNALDQRNVGLPAGNIYAAEAVFSVKTEGEFYTKEEIENVVIRSNDAGVQLKIKDVAGVSDTFEEETIINQTEGTRSIYLVVIKKEKGDTINIVKDVKKTIEEFKLSAPKTLKLATFYDISYYIKRRLNVVQSNGLIGAILVVSVLFIFLHQVPAILTALGIPIAMLSTFFVMNLLGMSINLITMFGLVVVLGMLVDDGIIISENIYRYIEDGVAPREAAIKGASEVMAPVLCTILTTLAAFTPLMFMTGLLGKFIKGIPVVVCIALLASLIEAFIILPSHMADFVKTPKNHRESEKGKWLIRITEIYSRLLKRALKYRYQVCAVTFILFIAALITARFMPFVLFGGRGVEQFMIRAETELGTPLKKTAELIKPVEKFVESLPKEYVDTYATEIGILQEERGYDPDVNYGSHLAQVTVYLTPEQTRKKGANEIMEEYAPELAKIGGFQKLYFQKFREGPPVGKPIYARVRGDDYTVISEIVDKIKAYLSGLSGTSSIVDGYNLGYQELHVVVDEEKAAKTYLSVSDVALAVRSAFEGSVVTSIKPVRAEEEIDVRIRLKEGQRDQPDILENILVSNKYGDLITLKDVAHIEETQGVKTVRHLDGRRFVYVAGEVDNKNITSSKANALIDKKFKNISEEYPGYSIRYGGEQEETRKSLISLATAFMLAFLLIFLILATQFNSLVQPFVVMLGIPFAVIGVIIALLLHHESFGFFVMMGLVGLSGIVVNDSIVLMDFINKLRRQGKPRRESIIEAGRLRLRPVILTTITTVAGISTVAYGIGGKDPFLQPMALTVAWGLMFATMLTLIVIPCIYAIIDDITAKIQHKPPQNPS</sequence>
<keyword evidence="1" id="KW-0472">Membrane</keyword>
<name>A0A2H0LZS7_9BACT</name>
<reference evidence="2 3" key="1">
    <citation type="submission" date="2017-09" db="EMBL/GenBank/DDBJ databases">
        <title>Depth-based differentiation of microbial function through sediment-hosted aquifers and enrichment of novel symbionts in the deep terrestrial subsurface.</title>
        <authorList>
            <person name="Probst A.J."/>
            <person name="Ladd B."/>
            <person name="Jarett J.K."/>
            <person name="Geller-Mcgrath D.E."/>
            <person name="Sieber C.M."/>
            <person name="Emerson J.B."/>
            <person name="Anantharaman K."/>
            <person name="Thomas B.C."/>
            <person name="Malmstrom R."/>
            <person name="Stieglmeier M."/>
            <person name="Klingl A."/>
            <person name="Woyke T."/>
            <person name="Ryan C.M."/>
            <person name="Banfield J.F."/>
        </authorList>
    </citation>
    <scope>NUCLEOTIDE SEQUENCE [LARGE SCALE GENOMIC DNA]</scope>
    <source>
        <strain evidence="2">CG11_big_fil_rev_8_21_14_0_20_42_13</strain>
    </source>
</reference>
<dbReference type="SUPFAM" id="SSF82714">
    <property type="entry name" value="Multidrug efflux transporter AcrB TolC docking domain, DN and DC subdomains"/>
    <property type="match status" value="2"/>
</dbReference>
<evidence type="ECO:0000313" key="2">
    <source>
        <dbReference type="EMBL" id="PIQ89887.1"/>
    </source>
</evidence>
<dbReference type="EMBL" id="PCWA01000014">
    <property type="protein sequence ID" value="PIQ89887.1"/>
    <property type="molecule type" value="Genomic_DNA"/>
</dbReference>
<comment type="caution">
    <text evidence="2">The sequence shown here is derived from an EMBL/GenBank/DDBJ whole genome shotgun (WGS) entry which is preliminary data.</text>
</comment>
<dbReference type="AlphaFoldDB" id="A0A2H0LZS7"/>
<feature type="transmembrane region" description="Helical" evidence="1">
    <location>
        <begin position="994"/>
        <end position="1017"/>
    </location>
</feature>
<dbReference type="Proteomes" id="UP000229641">
    <property type="component" value="Unassembled WGS sequence"/>
</dbReference>
<accession>A0A2H0LZS7</accession>
<feature type="transmembrane region" description="Helical" evidence="1">
    <location>
        <begin position="373"/>
        <end position="398"/>
    </location>
</feature>
<dbReference type="SUPFAM" id="SSF82866">
    <property type="entry name" value="Multidrug efflux transporter AcrB transmembrane domain"/>
    <property type="match status" value="2"/>
</dbReference>
<dbReference type="InterPro" id="IPR001036">
    <property type="entry name" value="Acrflvin-R"/>
</dbReference>
<organism evidence="2 3">
    <name type="scientific">Candidatus Ghiorseimicrobium undicola</name>
    <dbReference type="NCBI Taxonomy" id="1974746"/>
    <lineage>
        <taxon>Bacteria</taxon>
        <taxon>Pseudomonadati</taxon>
        <taxon>Candidatus Omnitrophota</taxon>
        <taxon>Candidatus Ghiorseimicrobium</taxon>
    </lineage>
</organism>
<feature type="transmembrane region" description="Helical" evidence="1">
    <location>
        <begin position="337"/>
        <end position="367"/>
    </location>
</feature>
<dbReference type="SUPFAM" id="SSF82693">
    <property type="entry name" value="Multidrug efflux transporter AcrB pore domain, PN1, PN2, PC1 and PC2 subdomains"/>
    <property type="match status" value="2"/>
</dbReference>
<feature type="transmembrane region" description="Helical" evidence="1">
    <location>
        <begin position="461"/>
        <end position="480"/>
    </location>
</feature>
<feature type="transmembrane region" description="Helical" evidence="1">
    <location>
        <begin position="960"/>
        <end position="982"/>
    </location>
</feature>
<evidence type="ECO:0000256" key="1">
    <source>
        <dbReference type="SAM" id="Phobius"/>
    </source>
</evidence>
<feature type="transmembrane region" description="Helical" evidence="1">
    <location>
        <begin position="889"/>
        <end position="908"/>
    </location>
</feature>